<feature type="region of interest" description="Disordered" evidence="1">
    <location>
        <begin position="124"/>
        <end position="143"/>
    </location>
</feature>
<dbReference type="InterPro" id="IPR008557">
    <property type="entry name" value="PhoX"/>
</dbReference>
<dbReference type="PANTHER" id="PTHR35399:SF4">
    <property type="entry name" value="MEMBRANE PROTEIN"/>
    <property type="match status" value="1"/>
</dbReference>
<reference evidence="3" key="1">
    <citation type="journal article" date="2019" name="Int. J. Syst. Evol. Microbiol.">
        <title>The Global Catalogue of Microorganisms (GCM) 10K type strain sequencing project: providing services to taxonomists for standard genome sequencing and annotation.</title>
        <authorList>
            <consortium name="The Broad Institute Genomics Platform"/>
            <consortium name="The Broad Institute Genome Sequencing Center for Infectious Disease"/>
            <person name="Wu L."/>
            <person name="Ma J."/>
        </authorList>
    </citation>
    <scope>NUCLEOTIDE SEQUENCE [LARGE SCALE GENOMIC DNA]</scope>
    <source>
        <strain evidence="3">JCM 17983</strain>
    </source>
</reference>
<dbReference type="InterPro" id="IPR006311">
    <property type="entry name" value="TAT_signal"/>
</dbReference>
<organism evidence="2 3">
    <name type="scientific">Actinomycetospora straminea</name>
    <dbReference type="NCBI Taxonomy" id="663607"/>
    <lineage>
        <taxon>Bacteria</taxon>
        <taxon>Bacillati</taxon>
        <taxon>Actinomycetota</taxon>
        <taxon>Actinomycetes</taxon>
        <taxon>Pseudonocardiales</taxon>
        <taxon>Pseudonocardiaceae</taxon>
        <taxon>Actinomycetospora</taxon>
    </lineage>
</organism>
<evidence type="ECO:0000313" key="3">
    <source>
        <dbReference type="Proteomes" id="UP001500457"/>
    </source>
</evidence>
<dbReference type="EMBL" id="BAABHQ010000009">
    <property type="protein sequence ID" value="GAA4881004.1"/>
    <property type="molecule type" value="Genomic_DNA"/>
</dbReference>
<protein>
    <submittedName>
        <fullName evidence="2">PhoX family protein</fullName>
    </submittedName>
</protein>
<dbReference type="PANTHER" id="PTHR35399">
    <property type="entry name" value="SLR8030 PROTEIN"/>
    <property type="match status" value="1"/>
</dbReference>
<name>A0ABP9ELI3_9PSEU</name>
<dbReference type="RefSeq" id="WP_274231825.1">
    <property type="nucleotide sequence ID" value="NZ_BAABHQ010000009.1"/>
</dbReference>
<sequence length="473" mass="49929">MSDGLAGGLSRRSFLTRSAATVGGVALLGSAEGLFSAPNAGAAPGPGGPGGPGYGPVVPDPAGRLALPQGFRYTVVAEAGVTRLDSGEPSPTSSDGMGAFPTRANGTVLVQNHELRGARAAAGPLVVPTPPEFTYDPQAPGGTTTITVDRDGRRQGEYVSLAGTSTNCAGGVTPWQTWLSCEETEDLAGVNGYTKDHGYVFEVDPEDRAANRDPQPIKALGRFAHEAVAVDPGSSTMYLTEDAATPNGLLYRWTPPRGFRGGKGALRRLGPADGAYEAMLCLDQAGAPVDDLSRATAVGTTYQVRWTPVPDRDARVLPTRRQLNPPQVTRGRKLEGCWWGDGGAYVVSSFARAESPVPHYGQVWFHDPRRGTLTLRLRFGVDPDPDQGGSTYDGPDNITVSPWGGVILAEDGEGVQHLVGATPGGQTYPIARNDLNTNEMAGPVYSRDKRVLFANLYEPGICYAITGPWRSQR</sequence>
<comment type="caution">
    <text evidence="2">The sequence shown here is derived from an EMBL/GenBank/DDBJ whole genome shotgun (WGS) entry which is preliminary data.</text>
</comment>
<gene>
    <name evidence="2" type="ORF">GCM10023203_35200</name>
</gene>
<evidence type="ECO:0000313" key="2">
    <source>
        <dbReference type="EMBL" id="GAA4881004.1"/>
    </source>
</evidence>
<dbReference type="Pfam" id="PF05787">
    <property type="entry name" value="PhoX"/>
    <property type="match status" value="1"/>
</dbReference>
<keyword evidence="3" id="KW-1185">Reference proteome</keyword>
<accession>A0ABP9ELI3</accession>
<proteinExistence type="predicted"/>
<dbReference type="PROSITE" id="PS51318">
    <property type="entry name" value="TAT"/>
    <property type="match status" value="1"/>
</dbReference>
<dbReference type="Proteomes" id="UP001500457">
    <property type="component" value="Unassembled WGS sequence"/>
</dbReference>
<evidence type="ECO:0000256" key="1">
    <source>
        <dbReference type="SAM" id="MobiDB-lite"/>
    </source>
</evidence>